<gene>
    <name evidence="2" type="ORF">DIC66_21825</name>
</gene>
<organism evidence="2 3">
    <name type="scientific">Rhodoferax lacus</name>
    <dbReference type="NCBI Taxonomy" id="2184758"/>
    <lineage>
        <taxon>Bacteria</taxon>
        <taxon>Pseudomonadati</taxon>
        <taxon>Pseudomonadota</taxon>
        <taxon>Betaproteobacteria</taxon>
        <taxon>Burkholderiales</taxon>
        <taxon>Comamonadaceae</taxon>
        <taxon>Rhodoferax</taxon>
    </lineage>
</organism>
<protein>
    <submittedName>
        <fullName evidence="2">DUF4440 domain-containing protein</fullName>
    </submittedName>
</protein>
<evidence type="ECO:0000313" key="2">
    <source>
        <dbReference type="EMBL" id="RFO94791.1"/>
    </source>
</evidence>
<name>A0A3E1R6I8_9BURK</name>
<comment type="caution">
    <text evidence="2">The sequence shown here is derived from an EMBL/GenBank/DDBJ whole genome shotgun (WGS) entry which is preliminary data.</text>
</comment>
<dbReference type="Proteomes" id="UP000260665">
    <property type="component" value="Unassembled WGS sequence"/>
</dbReference>
<proteinExistence type="predicted"/>
<dbReference type="Pfam" id="PF13474">
    <property type="entry name" value="SnoaL_3"/>
    <property type="match status" value="1"/>
</dbReference>
<dbReference type="OrthoDB" id="5767026at2"/>
<dbReference type="PANTHER" id="PTHR34957">
    <property type="entry name" value="NUCLEAR TRANSPORT FACTOR 2 (NTF2) FAMILY PROTEIN"/>
    <property type="match status" value="1"/>
</dbReference>
<dbReference type="RefSeq" id="WP_117180300.1">
    <property type="nucleotide sequence ID" value="NZ_QFZK01000031.1"/>
</dbReference>
<sequence>MSRTKPQLHAATLGGTPDDVEAAFYEGLRSGDLDKLMACWADEDDIACIHPGGTRLLGMAAIRAAFEAMFANGGAVPVTAEHIRRVDSMASAVHHVLERVDVLTSEGAVQAYVLATNVYHKTAQGWRLVVHHASPGTQGAATEMPHTPKVLH</sequence>
<evidence type="ECO:0000313" key="3">
    <source>
        <dbReference type="Proteomes" id="UP000260665"/>
    </source>
</evidence>
<keyword evidence="3" id="KW-1185">Reference proteome</keyword>
<accession>A0A3E1R6I8</accession>
<reference evidence="2 3" key="1">
    <citation type="submission" date="2018-05" db="EMBL/GenBank/DDBJ databases">
        <title>Rhodoferax soyangensis sp.nov., isolated from an oligotrophic freshwater lake.</title>
        <authorList>
            <person name="Park M."/>
        </authorList>
    </citation>
    <scope>NUCLEOTIDE SEQUENCE [LARGE SCALE GENOMIC DNA]</scope>
    <source>
        <strain evidence="2 3">IMCC26218</strain>
    </source>
</reference>
<dbReference type="InterPro" id="IPR032710">
    <property type="entry name" value="NTF2-like_dom_sf"/>
</dbReference>
<dbReference type="EMBL" id="QFZK01000031">
    <property type="protein sequence ID" value="RFO94791.1"/>
    <property type="molecule type" value="Genomic_DNA"/>
</dbReference>
<evidence type="ECO:0000259" key="1">
    <source>
        <dbReference type="Pfam" id="PF13474"/>
    </source>
</evidence>
<feature type="domain" description="SnoaL-like" evidence="1">
    <location>
        <begin position="22"/>
        <end position="135"/>
    </location>
</feature>
<dbReference type="PANTHER" id="PTHR34957:SF1">
    <property type="entry name" value="NUCLEAR TRANSPORT FACTOR 2 (NTF2) FAMILY PROTEIN"/>
    <property type="match status" value="1"/>
</dbReference>
<dbReference type="AlphaFoldDB" id="A0A3E1R6I8"/>
<dbReference type="Gene3D" id="3.10.450.50">
    <property type="match status" value="1"/>
</dbReference>
<dbReference type="InterPro" id="IPR037401">
    <property type="entry name" value="SnoaL-like"/>
</dbReference>
<dbReference type="SUPFAM" id="SSF54427">
    <property type="entry name" value="NTF2-like"/>
    <property type="match status" value="1"/>
</dbReference>